<reference evidence="3" key="1">
    <citation type="submission" date="2023-05" db="EMBL/GenBank/DDBJ databases">
        <authorList>
            <person name="Zhang X."/>
        </authorList>
    </citation>
    <scope>NUCLEOTIDE SEQUENCE</scope>
    <source>
        <strain evidence="3">BD1B2-1</strain>
    </source>
</reference>
<keyword evidence="4" id="KW-1185">Reference proteome</keyword>
<sequence length="151" mass="17510">MKNIHLTLLFFLCKIFLVFAQNSTFDTKNEIEKEVRALEMRRFEMMVHKDTKGLSEILGEDLVYIHANGVLEKKSQFLETLDKGKTLYQSIQSEEVGIRVIGDAAVINGVATVRVWTVGQTLDMHLRYTDVYVRRNGKWQLISWQSTRIQS</sequence>
<dbReference type="InterPro" id="IPR027843">
    <property type="entry name" value="DUF4440"/>
</dbReference>
<feature type="domain" description="DUF4440" evidence="2">
    <location>
        <begin position="35"/>
        <end position="141"/>
    </location>
</feature>
<dbReference type="EMBL" id="JASJOU010000005">
    <property type="protein sequence ID" value="MDJ1502444.1"/>
    <property type="molecule type" value="Genomic_DNA"/>
</dbReference>
<dbReference type="Proteomes" id="UP001232063">
    <property type="component" value="Unassembled WGS sequence"/>
</dbReference>
<dbReference type="InterPro" id="IPR032710">
    <property type="entry name" value="NTF2-like_dom_sf"/>
</dbReference>
<dbReference type="Gene3D" id="3.10.450.50">
    <property type="match status" value="1"/>
</dbReference>
<keyword evidence="1" id="KW-0732">Signal</keyword>
<feature type="signal peptide" evidence="1">
    <location>
        <begin position="1"/>
        <end position="20"/>
    </location>
</feature>
<evidence type="ECO:0000259" key="2">
    <source>
        <dbReference type="Pfam" id="PF14534"/>
    </source>
</evidence>
<evidence type="ECO:0000313" key="4">
    <source>
        <dbReference type="Proteomes" id="UP001232063"/>
    </source>
</evidence>
<gene>
    <name evidence="3" type="ORF">QNI22_17385</name>
</gene>
<dbReference type="Pfam" id="PF14534">
    <property type="entry name" value="DUF4440"/>
    <property type="match status" value="1"/>
</dbReference>
<comment type="caution">
    <text evidence="3">The sequence shown here is derived from an EMBL/GenBank/DDBJ whole genome shotgun (WGS) entry which is preliminary data.</text>
</comment>
<protein>
    <submittedName>
        <fullName evidence="3">Nuclear transport factor 2 family protein</fullName>
    </submittedName>
</protein>
<name>A0AAE3R6M6_9BACT</name>
<feature type="chain" id="PRO_5041936438" evidence="1">
    <location>
        <begin position="21"/>
        <end position="151"/>
    </location>
</feature>
<dbReference type="AlphaFoldDB" id="A0AAE3R6M6"/>
<evidence type="ECO:0000313" key="3">
    <source>
        <dbReference type="EMBL" id="MDJ1502444.1"/>
    </source>
</evidence>
<dbReference type="SUPFAM" id="SSF54427">
    <property type="entry name" value="NTF2-like"/>
    <property type="match status" value="1"/>
</dbReference>
<accession>A0AAE3R6M6</accession>
<evidence type="ECO:0000256" key="1">
    <source>
        <dbReference type="SAM" id="SignalP"/>
    </source>
</evidence>
<proteinExistence type="predicted"/>
<dbReference type="RefSeq" id="WP_314512501.1">
    <property type="nucleotide sequence ID" value="NZ_JASJOU010000005.1"/>
</dbReference>
<organism evidence="3 4">
    <name type="scientific">Xanthocytophaga agilis</name>
    <dbReference type="NCBI Taxonomy" id="3048010"/>
    <lineage>
        <taxon>Bacteria</taxon>
        <taxon>Pseudomonadati</taxon>
        <taxon>Bacteroidota</taxon>
        <taxon>Cytophagia</taxon>
        <taxon>Cytophagales</taxon>
        <taxon>Rhodocytophagaceae</taxon>
        <taxon>Xanthocytophaga</taxon>
    </lineage>
</organism>